<proteinExistence type="predicted"/>
<sequence>MVSSTIMWWPALADADRDFECHAVIAMVLGNRPNLTLQDVFAMASMQFDIACTQINVSVFKPGDFLISFSDQHYRGVALCSPGVSHIGNDVLRLSAWSTRVGATLIRLLFKAVCLEGLPQHVWTLQDVEHLFPAPTVLTTSKKAP</sequence>
<dbReference type="PANTHER" id="PTHR33087">
    <property type="entry name" value="OS07G0539200 PROTEIN"/>
    <property type="match status" value="1"/>
</dbReference>
<evidence type="ECO:0000313" key="1">
    <source>
        <dbReference type="EnsemblPlants" id="HORVU.MOREX.r3.2HG0171030.1.CDS1"/>
    </source>
</evidence>
<evidence type="ECO:0000313" key="2">
    <source>
        <dbReference type="Proteomes" id="UP000011116"/>
    </source>
</evidence>
<dbReference type="Proteomes" id="UP000011116">
    <property type="component" value="Chromosome 2H"/>
</dbReference>
<dbReference type="InterPro" id="IPR053253">
    <property type="entry name" value="Sex_diff_modulator"/>
</dbReference>
<dbReference type="PANTHER" id="PTHR33087:SF40">
    <property type="entry name" value="GENOME ASSEMBLY, CHROMOSOME: II"/>
    <property type="match status" value="1"/>
</dbReference>
<accession>A0A8I7B372</accession>
<keyword evidence="2" id="KW-1185">Reference proteome</keyword>
<reference evidence="2" key="1">
    <citation type="journal article" date="2012" name="Nature">
        <title>A physical, genetic and functional sequence assembly of the barley genome.</title>
        <authorList>
            <consortium name="The International Barley Genome Sequencing Consortium"/>
            <person name="Mayer K.F."/>
            <person name="Waugh R."/>
            <person name="Brown J.W."/>
            <person name="Schulman A."/>
            <person name="Langridge P."/>
            <person name="Platzer M."/>
            <person name="Fincher G.B."/>
            <person name="Muehlbauer G.J."/>
            <person name="Sato K."/>
            <person name="Close T.J."/>
            <person name="Wise R.P."/>
            <person name="Stein N."/>
        </authorList>
    </citation>
    <scope>NUCLEOTIDE SEQUENCE [LARGE SCALE GENOMIC DNA]</scope>
    <source>
        <strain evidence="2">cv. Morex</strain>
    </source>
</reference>
<organism evidence="1 2">
    <name type="scientific">Hordeum vulgare subsp. vulgare</name>
    <name type="common">Domesticated barley</name>
    <dbReference type="NCBI Taxonomy" id="112509"/>
    <lineage>
        <taxon>Eukaryota</taxon>
        <taxon>Viridiplantae</taxon>
        <taxon>Streptophyta</taxon>
        <taxon>Embryophyta</taxon>
        <taxon>Tracheophyta</taxon>
        <taxon>Spermatophyta</taxon>
        <taxon>Magnoliopsida</taxon>
        <taxon>Liliopsida</taxon>
        <taxon>Poales</taxon>
        <taxon>Poaceae</taxon>
        <taxon>BOP clade</taxon>
        <taxon>Pooideae</taxon>
        <taxon>Triticodae</taxon>
        <taxon>Triticeae</taxon>
        <taxon>Hordeinae</taxon>
        <taxon>Hordeum</taxon>
    </lineage>
</organism>
<dbReference type="Gramene" id="HORVU.MOREX.r3.2HG0171030.1">
    <property type="protein sequence ID" value="HORVU.MOREX.r3.2HG0171030.1.CDS1"/>
    <property type="gene ID" value="HORVU.MOREX.r3.2HG0171030"/>
</dbReference>
<reference evidence="1" key="3">
    <citation type="submission" date="2022-01" db="UniProtKB">
        <authorList>
            <consortium name="EnsemblPlants"/>
        </authorList>
    </citation>
    <scope>IDENTIFICATION</scope>
    <source>
        <strain evidence="1">subsp. vulgare</strain>
    </source>
</reference>
<dbReference type="EnsemblPlants" id="HORVU.MOREX.r3.2HG0171030.1">
    <property type="protein sequence ID" value="HORVU.MOREX.r3.2HG0171030.1.CDS1"/>
    <property type="gene ID" value="HORVU.MOREX.r3.2HG0171030"/>
</dbReference>
<protein>
    <submittedName>
        <fullName evidence="1">Uncharacterized protein</fullName>
    </submittedName>
</protein>
<reference evidence="1" key="2">
    <citation type="submission" date="2020-10" db="EMBL/GenBank/DDBJ databases">
        <authorList>
            <person name="Scholz U."/>
            <person name="Mascher M."/>
            <person name="Fiebig A."/>
        </authorList>
    </citation>
    <scope>NUCLEOTIDE SEQUENCE [LARGE SCALE GENOMIC DNA]</scope>
    <source>
        <strain evidence="1">cv. Morex</strain>
    </source>
</reference>
<dbReference type="AlphaFoldDB" id="A0A8I7B372"/>
<name>A0A8I7B372_HORVV</name>